<sequence length="302" mass="34466">MEYIIYSILTPSESSAYAIVFPEKDLLCCGPQNWLRCVSYSDYKKYIDYTLMDKLQKGITDGESIVLTKTTKNGTISKNATNDIHAVELLSCLIYDYDRIVRLIPIIPEALDEVTTLDHDIFAKPIMIEMIKNNGNIFNSTSLRILYAMSDVVDSHKDTDIVDRYEDKKAGLPTNDIMIIVYKIPQIPKITKRVLLDLIEKLHKKDIIYGNISKHSIIGDKFDGSIGGLTVHSPISHLSGIIEHTFPMSMAKMSKITRNDLLTLAKYVDIFNAGEYLKDVDLMKNTKRDFQIKFEELQTKKR</sequence>
<dbReference type="AlphaFoldDB" id="A0A6C0IWT0"/>
<reference evidence="1" key="1">
    <citation type="journal article" date="2020" name="Nature">
        <title>Giant virus diversity and host interactions through global metagenomics.</title>
        <authorList>
            <person name="Schulz F."/>
            <person name="Roux S."/>
            <person name="Paez-Espino D."/>
            <person name="Jungbluth S."/>
            <person name="Walsh D.A."/>
            <person name="Denef V.J."/>
            <person name="McMahon K.D."/>
            <person name="Konstantinidis K.T."/>
            <person name="Eloe-Fadrosh E.A."/>
            <person name="Kyrpides N.C."/>
            <person name="Woyke T."/>
        </authorList>
    </citation>
    <scope>NUCLEOTIDE SEQUENCE</scope>
    <source>
        <strain evidence="1">GVMAG-M-3300024336-7</strain>
    </source>
</reference>
<protein>
    <submittedName>
        <fullName evidence="1">Uncharacterized protein</fullName>
    </submittedName>
</protein>
<dbReference type="EMBL" id="MN740268">
    <property type="protein sequence ID" value="QHT96876.1"/>
    <property type="molecule type" value="Genomic_DNA"/>
</dbReference>
<organism evidence="1">
    <name type="scientific">viral metagenome</name>
    <dbReference type="NCBI Taxonomy" id="1070528"/>
    <lineage>
        <taxon>unclassified sequences</taxon>
        <taxon>metagenomes</taxon>
        <taxon>organismal metagenomes</taxon>
    </lineage>
</organism>
<proteinExistence type="predicted"/>
<evidence type="ECO:0000313" key="1">
    <source>
        <dbReference type="EMBL" id="QHT96876.1"/>
    </source>
</evidence>
<accession>A0A6C0IWT0</accession>
<name>A0A6C0IWT0_9ZZZZ</name>